<protein>
    <submittedName>
        <fullName evidence="5">Sn-glycerol-3-phosphate ABC transporter ATP-binding protein UgpC</fullName>
    </submittedName>
</protein>
<dbReference type="SMART" id="SM00382">
    <property type="entry name" value="AAA"/>
    <property type="match status" value="1"/>
</dbReference>
<dbReference type="GO" id="GO:0055052">
    <property type="term" value="C:ATP-binding cassette (ABC) transporter complex, substrate-binding subunit-containing"/>
    <property type="evidence" value="ECO:0007669"/>
    <property type="project" value="TreeGrafter"/>
</dbReference>
<sequence length="629" mass="70857">MSDVVLNHIYKVYPNGAKAVSDFNIHIKDKEFIVFVGPSGCGKSTTLRMIAGLEDITAGDLFIGGNLVNDVQPKDRDIAMVFQNYALYPHMTVFDNIAFSLKIKHVNKDEINRRVLEAAKILGIEEYLQRKPKEMSGGQRQRVALGRAIVRNPKVFLLDEPLSNLDAKLRAQMRSEITKLHKKLATTFIYVTHDQVEAMTMGTRIVVMKAGFVQQIDTPTNLYNYPINKFVAGFIGTPQMNFFNVTLNKDGQNVTIEFEDKQQMVLDFENFIKCNPHYLDGKTYLTLGIRPDNIVLAERKGKSTIEAVISNIEKLGNETLLYADLADKVNTEESVTNASIIIKVPASDTHQVNDVIHLKFNPDFIQLFDAETEFTVMPFNPSKSFASLKVEGGKMVLFNKTLPLPEAFSSLKDGTYEIEIPASSIVDGDEFSLTCSKVQKVEDDLYLVCLEQDKDHYIFTTSPVEVKPGTKISFDVALEDVIFSDKETGIEPISHTFASDGKFVKVKEAKKDGRGKEVVFYGEVPNARYRLSDVATKRLFAIEGRNCFTNPYRLEYGVKIVEDSSNLIEHEKLGVYKYLKKSYLKVKVGDMINYVDITSYKGNVDDIKISFDHDAHLSAYNKANNVKII</sequence>
<name>A0A9D9DA96_9BACL</name>
<gene>
    <name evidence="5" type="primary">ugpC</name>
    <name evidence="5" type="ORF">IAC78_04475</name>
</gene>
<evidence type="ECO:0000256" key="1">
    <source>
        <dbReference type="ARBA" id="ARBA00022448"/>
    </source>
</evidence>
<reference evidence="5" key="1">
    <citation type="submission" date="2020-10" db="EMBL/GenBank/DDBJ databases">
        <authorList>
            <person name="Gilroy R."/>
        </authorList>
    </citation>
    <scope>NUCLEOTIDE SEQUENCE</scope>
    <source>
        <strain evidence="5">1748</strain>
    </source>
</reference>
<dbReference type="FunFam" id="3.40.50.300:FF:000042">
    <property type="entry name" value="Maltose/maltodextrin ABC transporter, ATP-binding protein"/>
    <property type="match status" value="1"/>
</dbReference>
<dbReference type="PROSITE" id="PS00211">
    <property type="entry name" value="ABC_TRANSPORTER_1"/>
    <property type="match status" value="1"/>
</dbReference>
<dbReference type="InterPro" id="IPR013611">
    <property type="entry name" value="Transp-assoc_OB_typ2"/>
</dbReference>
<evidence type="ECO:0000259" key="4">
    <source>
        <dbReference type="PROSITE" id="PS50893"/>
    </source>
</evidence>
<keyword evidence="3 5" id="KW-0067">ATP-binding</keyword>
<dbReference type="NCBIfam" id="NF008653">
    <property type="entry name" value="PRK11650.1"/>
    <property type="match status" value="1"/>
</dbReference>
<dbReference type="GO" id="GO:0008643">
    <property type="term" value="P:carbohydrate transport"/>
    <property type="evidence" value="ECO:0007669"/>
    <property type="project" value="InterPro"/>
</dbReference>
<dbReference type="InterPro" id="IPR015855">
    <property type="entry name" value="ABC_transpr_MalK-like"/>
</dbReference>
<dbReference type="GO" id="GO:0005524">
    <property type="term" value="F:ATP binding"/>
    <property type="evidence" value="ECO:0007669"/>
    <property type="project" value="UniProtKB-KW"/>
</dbReference>
<dbReference type="SUPFAM" id="SSF50331">
    <property type="entry name" value="MOP-like"/>
    <property type="match status" value="1"/>
</dbReference>
<accession>A0A9D9DA96</accession>
<dbReference type="Proteomes" id="UP000823629">
    <property type="component" value="Unassembled WGS sequence"/>
</dbReference>
<dbReference type="GO" id="GO:0016887">
    <property type="term" value="F:ATP hydrolysis activity"/>
    <property type="evidence" value="ECO:0007669"/>
    <property type="project" value="InterPro"/>
</dbReference>
<dbReference type="PANTHER" id="PTHR43875:SF1">
    <property type="entry name" value="OSMOPROTECTIVE COMPOUNDS UPTAKE ATP-BINDING PROTEIN GGTA"/>
    <property type="match status" value="1"/>
</dbReference>
<dbReference type="SUPFAM" id="SSF52540">
    <property type="entry name" value="P-loop containing nucleoside triphosphate hydrolases"/>
    <property type="match status" value="1"/>
</dbReference>
<dbReference type="Gene3D" id="3.40.50.300">
    <property type="entry name" value="P-loop containing nucleotide triphosphate hydrolases"/>
    <property type="match status" value="1"/>
</dbReference>
<dbReference type="CDD" id="cd03301">
    <property type="entry name" value="ABC_MalK_N"/>
    <property type="match status" value="1"/>
</dbReference>
<dbReference type="InterPro" id="IPR008995">
    <property type="entry name" value="Mo/tungstate-bd_C_term_dom"/>
</dbReference>
<dbReference type="InterPro" id="IPR003439">
    <property type="entry name" value="ABC_transporter-like_ATP-bd"/>
</dbReference>
<feature type="domain" description="ABC transporter" evidence="4">
    <location>
        <begin position="4"/>
        <end position="235"/>
    </location>
</feature>
<evidence type="ECO:0000256" key="3">
    <source>
        <dbReference type="ARBA" id="ARBA00022840"/>
    </source>
</evidence>
<organism evidence="5 6">
    <name type="scientific">Candidatus Scatoplasma merdavium</name>
    <dbReference type="NCBI Taxonomy" id="2840932"/>
    <lineage>
        <taxon>Bacteria</taxon>
        <taxon>Bacillati</taxon>
        <taxon>Bacillota</taxon>
        <taxon>Bacilli</taxon>
        <taxon>Bacillales</taxon>
        <taxon>Candidatus Scatoplasma</taxon>
    </lineage>
</organism>
<dbReference type="GO" id="GO:0140359">
    <property type="term" value="F:ABC-type transporter activity"/>
    <property type="evidence" value="ECO:0007669"/>
    <property type="project" value="InterPro"/>
</dbReference>
<dbReference type="EMBL" id="JADING010000130">
    <property type="protein sequence ID" value="MBO8414702.1"/>
    <property type="molecule type" value="Genomic_DNA"/>
</dbReference>
<dbReference type="Pfam" id="PF00005">
    <property type="entry name" value="ABC_tran"/>
    <property type="match status" value="1"/>
</dbReference>
<evidence type="ECO:0000256" key="2">
    <source>
        <dbReference type="ARBA" id="ARBA00022741"/>
    </source>
</evidence>
<evidence type="ECO:0000313" key="6">
    <source>
        <dbReference type="Proteomes" id="UP000823629"/>
    </source>
</evidence>
<dbReference type="AlphaFoldDB" id="A0A9D9DA96"/>
<evidence type="ECO:0000313" key="5">
    <source>
        <dbReference type="EMBL" id="MBO8414702.1"/>
    </source>
</evidence>
<dbReference type="InterPro" id="IPR012340">
    <property type="entry name" value="NA-bd_OB-fold"/>
</dbReference>
<dbReference type="InterPro" id="IPR027417">
    <property type="entry name" value="P-loop_NTPase"/>
</dbReference>
<dbReference type="PROSITE" id="PS50893">
    <property type="entry name" value="ABC_TRANSPORTER_2"/>
    <property type="match status" value="1"/>
</dbReference>
<dbReference type="InterPro" id="IPR003593">
    <property type="entry name" value="AAA+_ATPase"/>
</dbReference>
<dbReference type="Gene3D" id="2.40.50.100">
    <property type="match status" value="1"/>
</dbReference>
<keyword evidence="1" id="KW-0813">Transport</keyword>
<reference evidence="5" key="2">
    <citation type="journal article" date="2021" name="PeerJ">
        <title>Extensive microbial diversity within the chicken gut microbiome revealed by metagenomics and culture.</title>
        <authorList>
            <person name="Gilroy R."/>
            <person name="Ravi A."/>
            <person name="Getino M."/>
            <person name="Pursley I."/>
            <person name="Horton D.L."/>
            <person name="Alikhan N.F."/>
            <person name="Baker D."/>
            <person name="Gharbi K."/>
            <person name="Hall N."/>
            <person name="Watson M."/>
            <person name="Adriaenssens E.M."/>
            <person name="Foster-Nyarko E."/>
            <person name="Jarju S."/>
            <person name="Secka A."/>
            <person name="Antonio M."/>
            <person name="Oren A."/>
            <person name="Chaudhuri R.R."/>
            <person name="La Ragione R."/>
            <person name="Hildebrand F."/>
            <person name="Pallen M.J."/>
        </authorList>
    </citation>
    <scope>NUCLEOTIDE SEQUENCE</scope>
    <source>
        <strain evidence="5">1748</strain>
    </source>
</reference>
<dbReference type="PANTHER" id="PTHR43875">
    <property type="entry name" value="MALTODEXTRIN IMPORT ATP-BINDING PROTEIN MSMX"/>
    <property type="match status" value="1"/>
</dbReference>
<keyword evidence="2" id="KW-0547">Nucleotide-binding</keyword>
<dbReference type="InterPro" id="IPR017871">
    <property type="entry name" value="ABC_transporter-like_CS"/>
</dbReference>
<dbReference type="Pfam" id="PF08402">
    <property type="entry name" value="TOBE_2"/>
    <property type="match status" value="1"/>
</dbReference>
<dbReference type="InterPro" id="IPR047641">
    <property type="entry name" value="ABC_transpr_MalK/UgpC-like"/>
</dbReference>
<comment type="caution">
    <text evidence="5">The sequence shown here is derived from an EMBL/GenBank/DDBJ whole genome shotgun (WGS) entry which is preliminary data.</text>
</comment>
<proteinExistence type="predicted"/>
<dbReference type="Gene3D" id="2.40.50.140">
    <property type="entry name" value="Nucleic acid-binding proteins"/>
    <property type="match status" value="1"/>
</dbReference>